<accession>A0ABU6Z2Y2</accession>
<protein>
    <submittedName>
        <fullName evidence="1">Uncharacterized protein</fullName>
    </submittedName>
</protein>
<evidence type="ECO:0000313" key="1">
    <source>
        <dbReference type="EMBL" id="MED6216646.1"/>
    </source>
</evidence>
<gene>
    <name evidence="1" type="ORF">PIB30_009534</name>
</gene>
<comment type="caution">
    <text evidence="1">The sequence shown here is derived from an EMBL/GenBank/DDBJ whole genome shotgun (WGS) entry which is preliminary data.</text>
</comment>
<organism evidence="1 2">
    <name type="scientific">Stylosanthes scabra</name>
    <dbReference type="NCBI Taxonomy" id="79078"/>
    <lineage>
        <taxon>Eukaryota</taxon>
        <taxon>Viridiplantae</taxon>
        <taxon>Streptophyta</taxon>
        <taxon>Embryophyta</taxon>
        <taxon>Tracheophyta</taxon>
        <taxon>Spermatophyta</taxon>
        <taxon>Magnoliopsida</taxon>
        <taxon>eudicotyledons</taxon>
        <taxon>Gunneridae</taxon>
        <taxon>Pentapetalae</taxon>
        <taxon>rosids</taxon>
        <taxon>fabids</taxon>
        <taxon>Fabales</taxon>
        <taxon>Fabaceae</taxon>
        <taxon>Papilionoideae</taxon>
        <taxon>50 kb inversion clade</taxon>
        <taxon>dalbergioids sensu lato</taxon>
        <taxon>Dalbergieae</taxon>
        <taxon>Pterocarpus clade</taxon>
        <taxon>Stylosanthes</taxon>
    </lineage>
</organism>
<evidence type="ECO:0000313" key="2">
    <source>
        <dbReference type="Proteomes" id="UP001341840"/>
    </source>
</evidence>
<proteinExistence type="predicted"/>
<reference evidence="1 2" key="1">
    <citation type="journal article" date="2023" name="Plants (Basel)">
        <title>Bridging the Gap: Combining Genomics and Transcriptomics Approaches to Understand Stylosanthes scabra, an Orphan Legume from the Brazilian Caatinga.</title>
        <authorList>
            <person name="Ferreira-Neto J.R.C."/>
            <person name="da Silva M.D."/>
            <person name="Binneck E."/>
            <person name="de Melo N.F."/>
            <person name="da Silva R.H."/>
            <person name="de Melo A.L.T.M."/>
            <person name="Pandolfi V."/>
            <person name="Bustamante F.O."/>
            <person name="Brasileiro-Vidal A.C."/>
            <person name="Benko-Iseppon A.M."/>
        </authorList>
    </citation>
    <scope>NUCLEOTIDE SEQUENCE [LARGE SCALE GENOMIC DNA]</scope>
    <source>
        <tissue evidence="1">Leaves</tissue>
    </source>
</reference>
<sequence>MTTVVAPQPSSSSSSSSSISSSVVLEISVISIEGLNNYTSLLSPTIRPFITITRLPTQTHLATVENGGRFGLGLGPTPFRVTVDQSFFTDGYSCLHLQLFNKRRIVGPAQLGWCVIPPSDIGLLPPTSVSYLSYRLRATDGSRGQAIINISVRLDRLPWVDTSVDACHTVIGIPVTAVRRIAQGKPNVRNSCPRARKVGESELFEFCRFRDWGFSVFHITMFRDSFTHRLFFESVGRGVIFQRFLRNDASI</sequence>
<dbReference type="Proteomes" id="UP001341840">
    <property type="component" value="Unassembled WGS sequence"/>
</dbReference>
<dbReference type="EMBL" id="JASCZI010271882">
    <property type="protein sequence ID" value="MED6216646.1"/>
    <property type="molecule type" value="Genomic_DNA"/>
</dbReference>
<keyword evidence="2" id="KW-1185">Reference proteome</keyword>
<name>A0ABU6Z2Y2_9FABA</name>